<dbReference type="PANTHER" id="PTHR44520">
    <property type="entry name" value="RESPONSE REGULATOR RCP1-RELATED"/>
    <property type="match status" value="1"/>
</dbReference>
<sequence>MFLLVEDDEVDVERFRRAMNSHRITAELLVANDGAEAIELLHNQAAGTQKLIVFLDLNMPGVNGFEFLQMLRADAGLRRTLVFILTSSNHQRDKQQAYDKNVAGYFVKSNLDALMNTVKSYSDSVEYPPPAYAS</sequence>
<keyword evidence="1" id="KW-0597">Phosphoprotein</keyword>
<name>A0A518IU60_9BACT</name>
<dbReference type="AlphaFoldDB" id="A0A518IU60"/>
<dbReference type="InterPro" id="IPR011006">
    <property type="entry name" value="CheY-like_superfamily"/>
</dbReference>
<dbReference type="Proteomes" id="UP000316770">
    <property type="component" value="Chromosome"/>
</dbReference>
<dbReference type="CDD" id="cd17557">
    <property type="entry name" value="REC_Rcp-like"/>
    <property type="match status" value="1"/>
</dbReference>
<dbReference type="Pfam" id="PF00072">
    <property type="entry name" value="Response_reg"/>
    <property type="match status" value="1"/>
</dbReference>
<accession>A0A518IU60</accession>
<protein>
    <submittedName>
        <fullName evidence="3">Response regulator rcp1</fullName>
    </submittedName>
</protein>
<dbReference type="InterPro" id="IPR001789">
    <property type="entry name" value="Sig_transdc_resp-reg_receiver"/>
</dbReference>
<feature type="modified residue" description="4-aspartylphosphate" evidence="1">
    <location>
        <position position="56"/>
    </location>
</feature>
<reference evidence="3 4" key="1">
    <citation type="submission" date="2019-02" db="EMBL/GenBank/DDBJ databases">
        <title>Deep-cultivation of Planctomycetes and their phenomic and genomic characterization uncovers novel biology.</title>
        <authorList>
            <person name="Wiegand S."/>
            <person name="Jogler M."/>
            <person name="Boedeker C."/>
            <person name="Pinto D."/>
            <person name="Vollmers J."/>
            <person name="Rivas-Marin E."/>
            <person name="Kohn T."/>
            <person name="Peeters S.H."/>
            <person name="Heuer A."/>
            <person name="Rast P."/>
            <person name="Oberbeckmann S."/>
            <person name="Bunk B."/>
            <person name="Jeske O."/>
            <person name="Meyerdierks A."/>
            <person name="Storesund J.E."/>
            <person name="Kallscheuer N."/>
            <person name="Luecker S."/>
            <person name="Lage O.M."/>
            <person name="Pohl T."/>
            <person name="Merkel B.J."/>
            <person name="Hornburger P."/>
            <person name="Mueller R.-W."/>
            <person name="Bruemmer F."/>
            <person name="Labrenz M."/>
            <person name="Spormann A.M."/>
            <person name="Op den Camp H."/>
            <person name="Overmann J."/>
            <person name="Amann R."/>
            <person name="Jetten M.S.M."/>
            <person name="Mascher T."/>
            <person name="Medema M.H."/>
            <person name="Devos D.P."/>
            <person name="Kaster A.-K."/>
            <person name="Ovreas L."/>
            <person name="Rohde M."/>
            <person name="Galperin M.Y."/>
            <person name="Jogler C."/>
        </authorList>
    </citation>
    <scope>NUCLEOTIDE SEQUENCE [LARGE SCALE GENOMIC DNA]</scope>
    <source>
        <strain evidence="3 4">Mal33</strain>
    </source>
</reference>
<dbReference type="PROSITE" id="PS50110">
    <property type="entry name" value="RESPONSE_REGULATORY"/>
    <property type="match status" value="1"/>
</dbReference>
<proteinExistence type="predicted"/>
<keyword evidence="4" id="KW-1185">Reference proteome</keyword>
<dbReference type="RefSeq" id="WP_145123799.1">
    <property type="nucleotide sequence ID" value="NZ_CP036292.1"/>
</dbReference>
<dbReference type="SUPFAM" id="SSF52172">
    <property type="entry name" value="CheY-like"/>
    <property type="match status" value="1"/>
</dbReference>
<gene>
    <name evidence="3" type="primary">rcp1_1</name>
    <name evidence="3" type="ORF">Mal33_26100</name>
</gene>
<evidence type="ECO:0000259" key="2">
    <source>
        <dbReference type="PROSITE" id="PS50110"/>
    </source>
</evidence>
<dbReference type="OrthoDB" id="195863at2"/>
<evidence type="ECO:0000256" key="1">
    <source>
        <dbReference type="PROSITE-ProRule" id="PRU00169"/>
    </source>
</evidence>
<evidence type="ECO:0000313" key="3">
    <source>
        <dbReference type="EMBL" id="QDV56618.1"/>
    </source>
</evidence>
<dbReference type="SMART" id="SM00448">
    <property type="entry name" value="REC"/>
    <property type="match status" value="1"/>
</dbReference>
<dbReference type="InterPro" id="IPR052893">
    <property type="entry name" value="TCS_response_regulator"/>
</dbReference>
<evidence type="ECO:0000313" key="4">
    <source>
        <dbReference type="Proteomes" id="UP000316770"/>
    </source>
</evidence>
<feature type="domain" description="Response regulatory" evidence="2">
    <location>
        <begin position="1"/>
        <end position="123"/>
    </location>
</feature>
<dbReference type="Gene3D" id="3.40.50.2300">
    <property type="match status" value="1"/>
</dbReference>
<dbReference type="EMBL" id="CP036318">
    <property type="protein sequence ID" value="QDV56618.1"/>
    <property type="molecule type" value="Genomic_DNA"/>
</dbReference>
<organism evidence="3 4">
    <name type="scientific">Rosistilla oblonga</name>
    <dbReference type="NCBI Taxonomy" id="2527990"/>
    <lineage>
        <taxon>Bacteria</taxon>
        <taxon>Pseudomonadati</taxon>
        <taxon>Planctomycetota</taxon>
        <taxon>Planctomycetia</taxon>
        <taxon>Pirellulales</taxon>
        <taxon>Pirellulaceae</taxon>
        <taxon>Rosistilla</taxon>
    </lineage>
</organism>
<dbReference type="GO" id="GO:0000160">
    <property type="term" value="P:phosphorelay signal transduction system"/>
    <property type="evidence" value="ECO:0007669"/>
    <property type="project" value="InterPro"/>
</dbReference>
<dbReference type="PANTHER" id="PTHR44520:SF2">
    <property type="entry name" value="RESPONSE REGULATOR RCP1"/>
    <property type="match status" value="1"/>
</dbReference>